<keyword evidence="2" id="KW-1185">Reference proteome</keyword>
<accession>A0ABN8D6E1</accession>
<evidence type="ECO:0000313" key="1">
    <source>
        <dbReference type="EMBL" id="CAH0520116.1"/>
    </source>
</evidence>
<name>A0ABN8D6E1_9STRA</name>
<dbReference type="EMBL" id="CAKLCB010000329">
    <property type="protein sequence ID" value="CAH0520116.1"/>
    <property type="molecule type" value="Genomic_DNA"/>
</dbReference>
<evidence type="ECO:0000313" key="2">
    <source>
        <dbReference type="Proteomes" id="UP001158986"/>
    </source>
</evidence>
<reference evidence="1 2" key="1">
    <citation type="submission" date="2021-11" db="EMBL/GenBank/DDBJ databases">
        <authorList>
            <person name="Islam A."/>
            <person name="Islam S."/>
            <person name="Flora M.S."/>
            <person name="Rahman M."/>
            <person name="Ziaur R.M."/>
            <person name="Epstein J.H."/>
            <person name="Hassan M."/>
            <person name="Klassen M."/>
            <person name="Woodard K."/>
            <person name="Webb A."/>
            <person name="Webby R.J."/>
            <person name="El Zowalaty M.E."/>
        </authorList>
    </citation>
    <scope>NUCLEOTIDE SEQUENCE [LARGE SCALE GENOMIC DNA]</scope>
    <source>
        <strain evidence="1">Pbs1</strain>
    </source>
</reference>
<sequence>MRSRVLSPFTPRSRSFLILMSLSTDFSIANRPRWARPDTCWRLEARVKASRNRIPDDAMKGSTLLLLLITWFCLKRL</sequence>
<proteinExistence type="predicted"/>
<comment type="caution">
    <text evidence="1">The sequence shown here is derived from an EMBL/GenBank/DDBJ whole genome shotgun (WGS) entry which is preliminary data.</text>
</comment>
<dbReference type="Proteomes" id="UP001158986">
    <property type="component" value="Unassembled WGS sequence"/>
</dbReference>
<gene>
    <name evidence="1" type="ORF">PBS001_LOCUS6618</name>
</gene>
<protein>
    <submittedName>
        <fullName evidence="1">Uncharacterized protein</fullName>
    </submittedName>
</protein>
<organism evidence="1 2">
    <name type="scientific">Peronospora belbahrii</name>
    <dbReference type="NCBI Taxonomy" id="622444"/>
    <lineage>
        <taxon>Eukaryota</taxon>
        <taxon>Sar</taxon>
        <taxon>Stramenopiles</taxon>
        <taxon>Oomycota</taxon>
        <taxon>Peronosporomycetes</taxon>
        <taxon>Peronosporales</taxon>
        <taxon>Peronosporaceae</taxon>
        <taxon>Peronospora</taxon>
    </lineage>
</organism>